<dbReference type="InterPro" id="IPR047109">
    <property type="entry name" value="CAD-like"/>
</dbReference>
<evidence type="ECO:0000313" key="5">
    <source>
        <dbReference type="Proteomes" id="UP001152561"/>
    </source>
</evidence>
<dbReference type="GO" id="GO:0016616">
    <property type="term" value="F:oxidoreductase activity, acting on the CH-OH group of donors, NAD or NADP as acceptor"/>
    <property type="evidence" value="ECO:0007669"/>
    <property type="project" value="InterPro"/>
</dbReference>
<dbReference type="InterPro" id="IPR036291">
    <property type="entry name" value="NAD(P)-bd_dom_sf"/>
</dbReference>
<name>A0A9Q1R7T7_9SOLA</name>
<dbReference type="Proteomes" id="UP001152561">
    <property type="component" value="Unassembled WGS sequence"/>
</dbReference>
<reference evidence="5" key="1">
    <citation type="journal article" date="2023" name="Proc. Natl. Acad. Sci. U.S.A.">
        <title>Genomic and structural basis for evolution of tropane alkaloid biosynthesis.</title>
        <authorList>
            <person name="Wanga Y.-J."/>
            <person name="Taina T."/>
            <person name="Yua J.-Y."/>
            <person name="Lia J."/>
            <person name="Xua B."/>
            <person name="Chenc J."/>
            <person name="D'Auriad J.C."/>
            <person name="Huanga J.-P."/>
            <person name="Huanga S.-X."/>
        </authorList>
    </citation>
    <scope>NUCLEOTIDE SEQUENCE [LARGE SCALE GENOMIC DNA]</scope>
    <source>
        <strain evidence="5">cv. KIB-2019</strain>
    </source>
</reference>
<dbReference type="PANTHER" id="PTHR42683">
    <property type="entry name" value="ALDEHYDE REDUCTASE"/>
    <property type="match status" value="1"/>
</dbReference>
<keyword evidence="3" id="KW-0560">Oxidoreductase</keyword>
<organism evidence="4 5">
    <name type="scientific">Anisodus acutangulus</name>
    <dbReference type="NCBI Taxonomy" id="402998"/>
    <lineage>
        <taxon>Eukaryota</taxon>
        <taxon>Viridiplantae</taxon>
        <taxon>Streptophyta</taxon>
        <taxon>Embryophyta</taxon>
        <taxon>Tracheophyta</taxon>
        <taxon>Spermatophyta</taxon>
        <taxon>Magnoliopsida</taxon>
        <taxon>eudicotyledons</taxon>
        <taxon>Gunneridae</taxon>
        <taxon>Pentapetalae</taxon>
        <taxon>asterids</taxon>
        <taxon>lamiids</taxon>
        <taxon>Solanales</taxon>
        <taxon>Solanaceae</taxon>
        <taxon>Solanoideae</taxon>
        <taxon>Hyoscyameae</taxon>
        <taxon>Anisodus</taxon>
    </lineage>
</organism>
<gene>
    <name evidence="4" type="ORF">K7X08_025597</name>
</gene>
<dbReference type="Gene3D" id="3.90.180.10">
    <property type="entry name" value="Medium-chain alcohol dehydrogenases, catalytic domain"/>
    <property type="match status" value="1"/>
</dbReference>
<protein>
    <recommendedName>
        <fullName evidence="6">Alcohol dehydrogenase-like C-terminal domain-containing protein</fullName>
    </recommendedName>
</protein>
<dbReference type="EMBL" id="JAJAGQ010000014">
    <property type="protein sequence ID" value="KAJ8543979.1"/>
    <property type="molecule type" value="Genomic_DNA"/>
</dbReference>
<evidence type="ECO:0000313" key="4">
    <source>
        <dbReference type="EMBL" id="KAJ8543979.1"/>
    </source>
</evidence>
<comment type="caution">
    <text evidence="4">The sequence shown here is derived from an EMBL/GenBank/DDBJ whole genome shotgun (WGS) entry which is preliminary data.</text>
</comment>
<dbReference type="OrthoDB" id="1932847at2759"/>
<sequence>MPLAAAAPLLCAGITTYSPLRYFRLDKPGLHIGVVGLGGLGHVGVKFAKALVLKVTVISTSQNKQKEAIEHLGADSFLISTDPDQLQYDIEGSKNALYTWVSLGTKAGSSGSRTR</sequence>
<evidence type="ECO:0008006" key="6">
    <source>
        <dbReference type="Google" id="ProtNLM"/>
    </source>
</evidence>
<dbReference type="Gene3D" id="3.40.50.720">
    <property type="entry name" value="NAD(P)-binding Rossmann-like Domain"/>
    <property type="match status" value="1"/>
</dbReference>
<accession>A0A9Q1R7T7</accession>
<evidence type="ECO:0000256" key="1">
    <source>
        <dbReference type="ARBA" id="ARBA00022723"/>
    </source>
</evidence>
<proteinExistence type="predicted"/>
<keyword evidence="2" id="KW-0862">Zinc</keyword>
<keyword evidence="1" id="KW-0479">Metal-binding</keyword>
<dbReference type="AlphaFoldDB" id="A0A9Q1R7T7"/>
<dbReference type="SUPFAM" id="SSF51735">
    <property type="entry name" value="NAD(P)-binding Rossmann-fold domains"/>
    <property type="match status" value="1"/>
</dbReference>
<evidence type="ECO:0000256" key="2">
    <source>
        <dbReference type="ARBA" id="ARBA00022833"/>
    </source>
</evidence>
<keyword evidence="5" id="KW-1185">Reference proteome</keyword>
<evidence type="ECO:0000256" key="3">
    <source>
        <dbReference type="ARBA" id="ARBA00023002"/>
    </source>
</evidence>
<dbReference type="GO" id="GO:0046872">
    <property type="term" value="F:metal ion binding"/>
    <property type="evidence" value="ECO:0007669"/>
    <property type="project" value="UniProtKB-KW"/>
</dbReference>